<sequence length="622" mass="70202">MHCVTNSLGRINYPKKRLNVACEICRLRKTKCDGVRPSCAFCKNIGAECVYRALNINDLNHVPIKRRRTSSSTAFTNDETVCNDTVLQQLSRLTDAIQGISDRVESIEKSIQRPQAQSSPPAEYVSEMAAGSRAYLHCGIRKSEPPLDQPYFNLETERFPWMTVKSPKFVETIFGSGFALSAEIKAREPSKVEMDWNVATVAQSPTNINHLLELYAQNVQKWFPLFDHADLHRLQGLLVGSMKDWQQNLQYDSRLCCAAMMAALGALFDKGWNVPPAEDPLDQFTILALKCLPNVLMDDSLEATKALTLTSIFYSFQGRPYMAMPYAEMAFIKHSQKISKYSDRNLQDLPDEDVRVYWIIYLHVCEFVTHVGLNDALLVGETEDLMPLPTPGSREFHCGIPNCSLRHGIQMADAYMLSEITIRRLLRRSTFCGIFSVNKSEDSLTFAPIVAKELLHQLNEWMGILPGDILGLEILASPTTEFLKMQYCACLVTIYWPAVYGIAYKESIELDSTIVNAAREFLSSCEQFFASVDTLYNSAHNELTFIPYSWSVSITVFIFAATNCKLVKERIYELVGIDDSKIMDMVTLALKLLSFASQQLSGKSLDYCHEILQRMAQEAQAS</sequence>
<protein>
    <submittedName>
        <fullName evidence="2">ARAD1C20900p</fullName>
    </submittedName>
</protein>
<dbReference type="PANTHER" id="PTHR47785">
    <property type="entry name" value="ZN(II)2CYS6 TRANSCRIPTION FACTOR (EUROFUNG)-RELATED-RELATED"/>
    <property type="match status" value="1"/>
</dbReference>
<dbReference type="InterPro" id="IPR001138">
    <property type="entry name" value="Zn2Cys6_DnaBD"/>
</dbReference>
<reference evidence="2" key="2">
    <citation type="submission" date="2014-06" db="EMBL/GenBank/DDBJ databases">
        <title>The complete genome of Blastobotrys (Arxula) adeninivorans LS3 - a yeast of biotechnological interest.</title>
        <authorList>
            <person name="Kunze G."/>
            <person name="Gaillardin C."/>
            <person name="Czernicka M."/>
            <person name="Durrens P."/>
            <person name="Martin T."/>
            <person name="Boer E."/>
            <person name="Gabaldon T."/>
            <person name="Cruz J."/>
            <person name="Talla E."/>
            <person name="Marck C."/>
            <person name="Goffeau A."/>
            <person name="Barbe V."/>
            <person name="Baret P."/>
            <person name="Baronian K."/>
            <person name="Beier S."/>
            <person name="Bleykasten C."/>
            <person name="Bode R."/>
            <person name="Casaregola S."/>
            <person name="Despons L."/>
            <person name="Fairhead C."/>
            <person name="Giersberg M."/>
            <person name="Gierski P."/>
            <person name="Hahnel U."/>
            <person name="Hartmann A."/>
            <person name="Jankowska D."/>
            <person name="Jubin C."/>
            <person name="Jung P."/>
            <person name="Lafontaine I."/>
            <person name="Leh-Louis V."/>
            <person name="Lemaire M."/>
            <person name="Marcet-Houben M."/>
            <person name="Mascher M."/>
            <person name="Morel G."/>
            <person name="Richard G.-F."/>
            <person name="Riechen J."/>
            <person name="Sacerdot C."/>
            <person name="Sarkar A."/>
            <person name="Savel G."/>
            <person name="Schacherer J."/>
            <person name="Sherman D."/>
            <person name="Straub M.-L."/>
            <person name="Stein N."/>
            <person name="Thierry A."/>
            <person name="Trautwein-Schult A."/>
            <person name="Westhof E."/>
            <person name="Worch S."/>
            <person name="Dujon B."/>
            <person name="Souciet J.-L."/>
            <person name="Wincker P."/>
            <person name="Scholz U."/>
            <person name="Neuveglise N."/>
        </authorList>
    </citation>
    <scope>NUCLEOTIDE SEQUENCE</scope>
    <source>
        <strain evidence="2">LS3</strain>
    </source>
</reference>
<evidence type="ECO:0000313" key="2">
    <source>
        <dbReference type="EMBL" id="CDP34806.1"/>
    </source>
</evidence>
<dbReference type="GO" id="GO:0000981">
    <property type="term" value="F:DNA-binding transcription factor activity, RNA polymerase II-specific"/>
    <property type="evidence" value="ECO:0007669"/>
    <property type="project" value="InterPro"/>
</dbReference>
<name>A0A060T6K7_BLAAD</name>
<gene>
    <name evidence="2" type="ORF">GNLVRS02_ARAD1C20900g</name>
</gene>
<dbReference type="SUPFAM" id="SSF57701">
    <property type="entry name" value="Zn2/Cys6 DNA-binding domain"/>
    <property type="match status" value="1"/>
</dbReference>
<feature type="domain" description="Zn(2)-C6 fungal-type" evidence="1">
    <location>
        <begin position="21"/>
        <end position="51"/>
    </location>
</feature>
<dbReference type="InterPro" id="IPR036864">
    <property type="entry name" value="Zn2-C6_fun-type_DNA-bd_sf"/>
</dbReference>
<organism evidence="2">
    <name type="scientific">Blastobotrys adeninivorans</name>
    <name type="common">Yeast</name>
    <name type="synonym">Arxula adeninivorans</name>
    <dbReference type="NCBI Taxonomy" id="409370"/>
    <lineage>
        <taxon>Eukaryota</taxon>
        <taxon>Fungi</taxon>
        <taxon>Dikarya</taxon>
        <taxon>Ascomycota</taxon>
        <taxon>Saccharomycotina</taxon>
        <taxon>Dipodascomycetes</taxon>
        <taxon>Dipodascales</taxon>
        <taxon>Trichomonascaceae</taxon>
        <taxon>Blastobotrys</taxon>
    </lineage>
</organism>
<dbReference type="CDD" id="cd12148">
    <property type="entry name" value="fungal_TF_MHR"/>
    <property type="match status" value="1"/>
</dbReference>
<dbReference type="InterPro" id="IPR053181">
    <property type="entry name" value="EcdB-like_regulator"/>
</dbReference>
<dbReference type="Gene3D" id="4.10.240.10">
    <property type="entry name" value="Zn(2)-C6 fungal-type DNA-binding domain"/>
    <property type="match status" value="1"/>
</dbReference>
<dbReference type="PANTHER" id="PTHR47785:SF3">
    <property type="entry name" value="ZN(2)-C6 FUNGAL-TYPE DOMAIN-CONTAINING PROTEIN"/>
    <property type="match status" value="1"/>
</dbReference>
<dbReference type="Pfam" id="PF00172">
    <property type="entry name" value="Zn_clus"/>
    <property type="match status" value="1"/>
</dbReference>
<dbReference type="PROSITE" id="PS50048">
    <property type="entry name" value="ZN2_CY6_FUNGAL_2"/>
    <property type="match status" value="1"/>
</dbReference>
<dbReference type="CDD" id="cd00067">
    <property type="entry name" value="GAL4"/>
    <property type="match status" value="1"/>
</dbReference>
<proteinExistence type="predicted"/>
<dbReference type="SMART" id="SM00066">
    <property type="entry name" value="GAL4"/>
    <property type="match status" value="1"/>
</dbReference>
<dbReference type="PROSITE" id="PS00463">
    <property type="entry name" value="ZN2_CY6_FUNGAL_1"/>
    <property type="match status" value="1"/>
</dbReference>
<reference evidence="2" key="1">
    <citation type="submission" date="2014-02" db="EMBL/GenBank/DDBJ databases">
        <authorList>
            <person name="Genoscope - CEA"/>
        </authorList>
    </citation>
    <scope>NUCLEOTIDE SEQUENCE</scope>
    <source>
        <strain evidence="2">LS3</strain>
    </source>
</reference>
<dbReference type="PhylomeDB" id="A0A060T6K7"/>
<dbReference type="EMBL" id="HG937693">
    <property type="protein sequence ID" value="CDP34806.1"/>
    <property type="molecule type" value="Genomic_DNA"/>
</dbReference>
<dbReference type="GO" id="GO:0008270">
    <property type="term" value="F:zinc ion binding"/>
    <property type="evidence" value="ECO:0007669"/>
    <property type="project" value="InterPro"/>
</dbReference>
<evidence type="ECO:0000259" key="1">
    <source>
        <dbReference type="PROSITE" id="PS50048"/>
    </source>
</evidence>
<dbReference type="AlphaFoldDB" id="A0A060T6K7"/>
<accession>A0A060T6K7</accession>